<protein>
    <recommendedName>
        <fullName evidence="3 10">Beta sliding clamp</fullName>
    </recommendedName>
</protein>
<dbReference type="GO" id="GO:0003887">
    <property type="term" value="F:DNA-directed DNA polymerase activity"/>
    <property type="evidence" value="ECO:0007669"/>
    <property type="project" value="UniProtKB-UniRule"/>
</dbReference>
<dbReference type="GO" id="GO:0009360">
    <property type="term" value="C:DNA polymerase III complex"/>
    <property type="evidence" value="ECO:0007669"/>
    <property type="project" value="InterPro"/>
</dbReference>
<dbReference type="PANTHER" id="PTHR30478">
    <property type="entry name" value="DNA POLYMERASE III SUBUNIT BETA"/>
    <property type="match status" value="1"/>
</dbReference>
<dbReference type="InterPro" id="IPR022634">
    <property type="entry name" value="DNA_polIII_beta_N"/>
</dbReference>
<sequence>MEFYMKQSHGREALKDVGRAISTKTTIPILTGIFIKTSKEGVTFIASNSNIIIERHIPKEDVDVVEFGSIVVPSHHFIEVVKKLPDLIHILTKDLKMYISSDDIQTSLNGMDPEDYPKLPNIQEEASFQFLGRDLHHLIHSTVFAVSKQESSPALTGVNLSIKDGVLQAAATNSHRLALSKLQIQDSLMGDLIVPGNTLNELDKLLSDSEEVHVVFSDANISFQAQRFTLYSRLIEGKFPNVSELINVSSSTSLLLDRTDLMKSIDRACLFASDWQHYNVTMKVISKGRLNIYSNSSEVGNIQEAIRIEKMDGDDFQITFNGSFMMEALKTLRNDRVKLGVGGAMRPITIQGEGEQNQLHLISPVRAY</sequence>
<dbReference type="Proteomes" id="UP000030403">
    <property type="component" value="Unassembled WGS sequence"/>
</dbReference>
<dbReference type="RefSeq" id="WP_027446660.1">
    <property type="nucleotide sequence ID" value="NZ_AULJ01000038.1"/>
</dbReference>
<dbReference type="GO" id="GO:0005737">
    <property type="term" value="C:cytoplasm"/>
    <property type="evidence" value="ECO:0007669"/>
    <property type="project" value="UniProtKB-SubCell"/>
</dbReference>
<evidence type="ECO:0000256" key="8">
    <source>
        <dbReference type="ARBA" id="ARBA00022932"/>
    </source>
</evidence>
<dbReference type="EMBL" id="AVPF01000020">
    <property type="protein sequence ID" value="KGX88295.1"/>
    <property type="molecule type" value="Genomic_DNA"/>
</dbReference>
<keyword evidence="6 10" id="KW-0548">Nucleotidyltransferase</keyword>
<comment type="function">
    <text evidence="10">Confers DNA tethering and processivity to DNA polymerases and other proteins. Acts as a clamp, forming a ring around DNA (a reaction catalyzed by the clamp-loading complex) which diffuses in an ATP-independent manner freely and bidirectionally along dsDNA. Initially characterized for its ability to contact the catalytic subunit of DNA polymerase III (Pol III), a complex, multichain enzyme responsible for most of the replicative synthesis in bacteria; Pol III exhibits 3'-5' exonuclease proofreading activity. The beta chain is required for initiation of replication as well as for processivity of DNA replication.</text>
</comment>
<dbReference type="STRING" id="1385511.GCA_000425225_03020"/>
<keyword evidence="15" id="KW-1185">Reference proteome</keyword>
<dbReference type="InterPro" id="IPR022635">
    <property type="entry name" value="DNA_polIII_beta_C"/>
</dbReference>
<evidence type="ECO:0000256" key="1">
    <source>
        <dbReference type="ARBA" id="ARBA00004496"/>
    </source>
</evidence>
<dbReference type="Pfam" id="PF02768">
    <property type="entry name" value="DNA_pol3_beta_3"/>
    <property type="match status" value="1"/>
</dbReference>
<keyword evidence="4 10" id="KW-0963">Cytoplasm</keyword>
<dbReference type="SMART" id="SM00480">
    <property type="entry name" value="POL3Bc"/>
    <property type="match status" value="1"/>
</dbReference>
<reference evidence="14 15" key="1">
    <citation type="submission" date="2013-08" db="EMBL/GenBank/DDBJ databases">
        <authorList>
            <person name="Huang J."/>
            <person name="Wang G."/>
        </authorList>
    </citation>
    <scope>NUCLEOTIDE SEQUENCE [LARGE SCALE GENOMIC DNA]</scope>
    <source>
        <strain evidence="14 15">BH030004</strain>
    </source>
</reference>
<dbReference type="PANTHER" id="PTHR30478:SF0">
    <property type="entry name" value="BETA SLIDING CLAMP"/>
    <property type="match status" value="1"/>
</dbReference>
<comment type="subunit">
    <text evidence="10">Forms a ring-shaped head-to-tail homodimer around DNA.</text>
</comment>
<evidence type="ECO:0000256" key="7">
    <source>
        <dbReference type="ARBA" id="ARBA00022705"/>
    </source>
</evidence>
<feature type="domain" description="DNA polymerase III beta sliding clamp N-terminal" evidence="11">
    <location>
        <begin position="1"/>
        <end position="120"/>
    </location>
</feature>
<keyword evidence="9" id="KW-0238">DNA-binding</keyword>
<dbReference type="Gene3D" id="3.10.150.10">
    <property type="entry name" value="DNA Polymerase III, subunit A, domain 2"/>
    <property type="match status" value="1"/>
</dbReference>
<dbReference type="Pfam" id="PF02767">
    <property type="entry name" value="DNA_pol3_beta_2"/>
    <property type="match status" value="1"/>
</dbReference>
<comment type="similarity">
    <text evidence="2 10">Belongs to the beta sliding clamp family.</text>
</comment>
<feature type="domain" description="DNA polymerase III beta sliding clamp central" evidence="12">
    <location>
        <begin position="134"/>
        <end position="241"/>
    </location>
</feature>
<evidence type="ECO:0000259" key="11">
    <source>
        <dbReference type="Pfam" id="PF00712"/>
    </source>
</evidence>
<dbReference type="CDD" id="cd00140">
    <property type="entry name" value="beta_clamp"/>
    <property type="match status" value="1"/>
</dbReference>
<organism evidence="14 15">
    <name type="scientific">Pontibacillus marinus BH030004 = DSM 16465</name>
    <dbReference type="NCBI Taxonomy" id="1385511"/>
    <lineage>
        <taxon>Bacteria</taxon>
        <taxon>Bacillati</taxon>
        <taxon>Bacillota</taxon>
        <taxon>Bacilli</taxon>
        <taxon>Bacillales</taxon>
        <taxon>Bacillaceae</taxon>
        <taxon>Pontibacillus</taxon>
    </lineage>
</organism>
<dbReference type="InterPro" id="IPR022637">
    <property type="entry name" value="DNA_polIII_beta_cen"/>
</dbReference>
<keyword evidence="8 10" id="KW-0239">DNA-directed DNA polymerase</keyword>
<evidence type="ECO:0000256" key="6">
    <source>
        <dbReference type="ARBA" id="ARBA00022695"/>
    </source>
</evidence>
<dbReference type="NCBIfam" id="TIGR00663">
    <property type="entry name" value="dnan"/>
    <property type="match status" value="1"/>
</dbReference>
<evidence type="ECO:0000256" key="2">
    <source>
        <dbReference type="ARBA" id="ARBA00010752"/>
    </source>
</evidence>
<dbReference type="PIRSF" id="PIRSF000804">
    <property type="entry name" value="DNA_pol_III_b"/>
    <property type="match status" value="1"/>
</dbReference>
<accession>A0A0A5GAZ9</accession>
<comment type="subcellular location">
    <subcellularLocation>
        <location evidence="1 10">Cytoplasm</location>
    </subcellularLocation>
</comment>
<dbReference type="Pfam" id="PF00712">
    <property type="entry name" value="DNA_pol3_beta"/>
    <property type="match status" value="1"/>
</dbReference>
<evidence type="ECO:0000256" key="9">
    <source>
        <dbReference type="ARBA" id="ARBA00023125"/>
    </source>
</evidence>
<dbReference type="Gene3D" id="3.70.10.10">
    <property type="match status" value="1"/>
</dbReference>
<keyword evidence="7 10" id="KW-0235">DNA replication</keyword>
<dbReference type="GO" id="GO:0008408">
    <property type="term" value="F:3'-5' exonuclease activity"/>
    <property type="evidence" value="ECO:0007669"/>
    <property type="project" value="InterPro"/>
</dbReference>
<dbReference type="GO" id="GO:0006271">
    <property type="term" value="P:DNA strand elongation involved in DNA replication"/>
    <property type="evidence" value="ECO:0007669"/>
    <property type="project" value="TreeGrafter"/>
</dbReference>
<dbReference type="GO" id="GO:0003677">
    <property type="term" value="F:DNA binding"/>
    <property type="evidence" value="ECO:0007669"/>
    <property type="project" value="UniProtKB-UniRule"/>
</dbReference>
<evidence type="ECO:0000259" key="12">
    <source>
        <dbReference type="Pfam" id="PF02767"/>
    </source>
</evidence>
<keyword evidence="5 10" id="KW-0808">Transferase</keyword>
<evidence type="ECO:0000256" key="4">
    <source>
        <dbReference type="ARBA" id="ARBA00022490"/>
    </source>
</evidence>
<dbReference type="SUPFAM" id="SSF55979">
    <property type="entry name" value="DNA clamp"/>
    <property type="match status" value="3"/>
</dbReference>
<name>A0A0A5GAZ9_9BACI</name>
<dbReference type="AlphaFoldDB" id="A0A0A5GAZ9"/>
<evidence type="ECO:0000313" key="14">
    <source>
        <dbReference type="EMBL" id="KGX88295.1"/>
    </source>
</evidence>
<evidence type="ECO:0000256" key="5">
    <source>
        <dbReference type="ARBA" id="ARBA00022679"/>
    </source>
</evidence>
<proteinExistence type="inferred from homology"/>
<dbReference type="InterPro" id="IPR001001">
    <property type="entry name" value="DNA_polIII_beta"/>
</dbReference>
<dbReference type="eggNOG" id="COG0592">
    <property type="taxonomic scope" value="Bacteria"/>
</dbReference>
<evidence type="ECO:0000256" key="3">
    <source>
        <dbReference type="ARBA" id="ARBA00021035"/>
    </source>
</evidence>
<evidence type="ECO:0000313" key="15">
    <source>
        <dbReference type="Proteomes" id="UP000030403"/>
    </source>
</evidence>
<gene>
    <name evidence="14" type="ORF">N783_08555</name>
</gene>
<dbReference type="InterPro" id="IPR046938">
    <property type="entry name" value="DNA_clamp_sf"/>
</dbReference>
<comment type="caution">
    <text evidence="14">The sequence shown here is derived from an EMBL/GenBank/DDBJ whole genome shotgun (WGS) entry which is preliminary data.</text>
</comment>
<feature type="domain" description="DNA polymerase III beta sliding clamp C-terminal" evidence="13">
    <location>
        <begin position="251"/>
        <end position="366"/>
    </location>
</feature>
<evidence type="ECO:0000259" key="13">
    <source>
        <dbReference type="Pfam" id="PF02768"/>
    </source>
</evidence>
<evidence type="ECO:0000256" key="10">
    <source>
        <dbReference type="PIRNR" id="PIRNR000804"/>
    </source>
</evidence>